<dbReference type="SUPFAM" id="SSF53474">
    <property type="entry name" value="alpha/beta-Hydrolases"/>
    <property type="match status" value="1"/>
</dbReference>
<gene>
    <name evidence="2" type="ordered locus">Plav_2036</name>
</gene>
<dbReference type="SMART" id="SM00421">
    <property type="entry name" value="HTH_LUXR"/>
    <property type="match status" value="1"/>
</dbReference>
<dbReference type="InterPro" id="IPR029058">
    <property type="entry name" value="AB_hydrolase_fold"/>
</dbReference>
<dbReference type="Proteomes" id="UP000006377">
    <property type="component" value="Chromosome"/>
</dbReference>
<reference evidence="2 3" key="1">
    <citation type="journal article" date="2011" name="Stand. Genomic Sci.">
        <title>Complete genome sequence of Parvibaculum lavamentivorans type strain (DS-1(T)).</title>
        <authorList>
            <person name="Schleheck D."/>
            <person name="Weiss M."/>
            <person name="Pitluck S."/>
            <person name="Bruce D."/>
            <person name="Land M.L."/>
            <person name="Han S."/>
            <person name="Saunders E."/>
            <person name="Tapia R."/>
            <person name="Detter C."/>
            <person name="Brettin T."/>
            <person name="Han J."/>
            <person name="Woyke T."/>
            <person name="Goodwin L."/>
            <person name="Pennacchio L."/>
            <person name="Nolan M."/>
            <person name="Cook A.M."/>
            <person name="Kjelleberg S."/>
            <person name="Thomas T."/>
        </authorList>
    </citation>
    <scope>NUCLEOTIDE SEQUENCE [LARGE SCALE GENOMIC DNA]</scope>
    <source>
        <strain evidence="3">DS-1 / DSM 13023 / NCIMB 13966</strain>
    </source>
</reference>
<dbReference type="eggNOG" id="COG2771">
    <property type="taxonomic scope" value="Bacteria"/>
</dbReference>
<dbReference type="PANTHER" id="PTHR43433:SF10">
    <property type="entry name" value="AB HYDROLASE-1 DOMAIN-CONTAINING PROTEIN"/>
    <property type="match status" value="1"/>
</dbReference>
<dbReference type="CDD" id="cd06170">
    <property type="entry name" value="LuxR_C_like"/>
    <property type="match status" value="1"/>
</dbReference>
<evidence type="ECO:0000313" key="2">
    <source>
        <dbReference type="EMBL" id="ABS63650.1"/>
    </source>
</evidence>
<dbReference type="eggNOG" id="COG2267">
    <property type="taxonomic scope" value="Bacteria"/>
</dbReference>
<dbReference type="Pfam" id="PF00196">
    <property type="entry name" value="GerE"/>
    <property type="match status" value="1"/>
</dbReference>
<dbReference type="GO" id="GO:0006355">
    <property type="term" value="P:regulation of DNA-templated transcription"/>
    <property type="evidence" value="ECO:0007669"/>
    <property type="project" value="InterPro"/>
</dbReference>
<organism evidence="2 3">
    <name type="scientific">Parvibaculum lavamentivorans (strain DS-1 / DSM 13023 / NCIMB 13966)</name>
    <dbReference type="NCBI Taxonomy" id="402881"/>
    <lineage>
        <taxon>Bacteria</taxon>
        <taxon>Pseudomonadati</taxon>
        <taxon>Pseudomonadota</taxon>
        <taxon>Alphaproteobacteria</taxon>
        <taxon>Hyphomicrobiales</taxon>
        <taxon>Parvibaculaceae</taxon>
        <taxon>Parvibaculum</taxon>
    </lineage>
</organism>
<dbReference type="InterPro" id="IPR050471">
    <property type="entry name" value="AB_hydrolase"/>
</dbReference>
<dbReference type="KEGG" id="pla:Plav_2036"/>
<dbReference type="Gene3D" id="3.40.50.1820">
    <property type="entry name" value="alpha/beta hydrolase"/>
    <property type="match status" value="1"/>
</dbReference>
<dbReference type="InterPro" id="IPR016032">
    <property type="entry name" value="Sig_transdc_resp-reg_C-effctor"/>
</dbReference>
<dbReference type="EMBL" id="CP000774">
    <property type="protein sequence ID" value="ABS63650.1"/>
    <property type="molecule type" value="Genomic_DNA"/>
</dbReference>
<evidence type="ECO:0000313" key="3">
    <source>
        <dbReference type="Proteomes" id="UP000006377"/>
    </source>
</evidence>
<protein>
    <submittedName>
        <fullName evidence="2">Alpha/beta hydrolase fold</fullName>
    </submittedName>
</protein>
<dbReference type="Pfam" id="PF00561">
    <property type="entry name" value="Abhydrolase_1"/>
    <property type="match status" value="1"/>
</dbReference>
<dbReference type="InterPro" id="IPR000073">
    <property type="entry name" value="AB_hydrolase_1"/>
</dbReference>
<dbReference type="InterPro" id="IPR000792">
    <property type="entry name" value="Tscrpt_reg_LuxR_C"/>
</dbReference>
<proteinExistence type="predicted"/>
<feature type="domain" description="HTH luxR-type" evidence="1">
    <location>
        <begin position="214"/>
        <end position="271"/>
    </location>
</feature>
<sequence>MEDEELQRAASARQPGSVRPDIAMALDAVYAYATDPDNWEEMTSLLDGIGAGGDDENIGALMDDVRVHLGRAEELARRLHETPPEDRASSYCHMILGRDLRIADLSEAARVMLGPLCKPLHSGERLVFNDPENAARFRALAASVAEGAAGPALLRLVLEDGEEAVLGYIVAEANLPEPLRRRLSLPPEARKGAIAFVAPDRDAAADASRMYRETFGLTPAEARLAARLKDGLSLKEAAAELGISVNTARNQIRSVFEKLGVNRQSDLIRHLTELSQLASYIRTASGGIADHFEPSAPGEVPLDFVTLPDGRKLAYRDYGPKGGVPVVMFPSSVSSSYLWPVETQQAVSHGVRLIAVERPGTGASTADPDLTFESFARDFAFFVDEIGLERFRLVARSSASPFALAAAAHLGARVQLLMLTSPRLGVPEGSRTKPLGMLGAFFNNLRRYPWLLDSTLYILRAKMSRAFIRPLVLKFFEQSPADVAFIRATPSLHEAMVRATMETVAHTYAGLLRESQLYLDGVSLDLAGITAPIIVWHGEEDGVVPLDELRRRLKEVGLEPDEMRVFPGAGHCFINKHYPEIFERLIRG</sequence>
<dbReference type="PANTHER" id="PTHR43433">
    <property type="entry name" value="HYDROLASE, ALPHA/BETA FOLD FAMILY PROTEIN"/>
    <property type="match status" value="1"/>
</dbReference>
<keyword evidence="3" id="KW-1185">Reference proteome</keyword>
<dbReference type="STRING" id="402881.Plav_2036"/>
<dbReference type="GO" id="GO:0003677">
    <property type="term" value="F:DNA binding"/>
    <property type="evidence" value="ECO:0007669"/>
    <property type="project" value="InterPro"/>
</dbReference>
<accession>A7HUR7</accession>
<dbReference type="AlphaFoldDB" id="A7HUR7"/>
<dbReference type="HOGENOM" id="CLU_463704_0_0_5"/>
<name>A7HUR7_PARL1</name>
<dbReference type="SUPFAM" id="SSF46894">
    <property type="entry name" value="C-terminal effector domain of the bipartite response regulators"/>
    <property type="match status" value="1"/>
</dbReference>
<dbReference type="Gene3D" id="1.10.10.10">
    <property type="entry name" value="Winged helix-like DNA-binding domain superfamily/Winged helix DNA-binding domain"/>
    <property type="match status" value="1"/>
</dbReference>
<dbReference type="InterPro" id="IPR036388">
    <property type="entry name" value="WH-like_DNA-bd_sf"/>
</dbReference>
<evidence type="ECO:0000259" key="1">
    <source>
        <dbReference type="SMART" id="SM00421"/>
    </source>
</evidence>
<keyword evidence="2" id="KW-0378">Hydrolase</keyword>
<dbReference type="GO" id="GO:0016787">
    <property type="term" value="F:hydrolase activity"/>
    <property type="evidence" value="ECO:0007669"/>
    <property type="project" value="UniProtKB-KW"/>
</dbReference>